<dbReference type="EMBL" id="BONJ01000001">
    <property type="protein sequence ID" value="GIG12096.1"/>
    <property type="molecule type" value="Genomic_DNA"/>
</dbReference>
<keyword evidence="2" id="KW-1185">Reference proteome</keyword>
<evidence type="ECO:0000313" key="2">
    <source>
        <dbReference type="Proteomes" id="UP000660339"/>
    </source>
</evidence>
<reference evidence="1" key="1">
    <citation type="submission" date="2021-01" db="EMBL/GenBank/DDBJ databases">
        <title>Whole genome shotgun sequence of Catellatospora methionotrophica NBRC 14553.</title>
        <authorList>
            <person name="Komaki H."/>
            <person name="Tamura T."/>
        </authorList>
    </citation>
    <scope>NUCLEOTIDE SEQUENCE</scope>
    <source>
        <strain evidence="1">NBRC 14553</strain>
    </source>
</reference>
<protein>
    <recommendedName>
        <fullName evidence="3">DUF4259 domain-containing protein</fullName>
    </recommendedName>
</protein>
<gene>
    <name evidence="1" type="ORF">Cme02nite_04280</name>
</gene>
<proteinExistence type="predicted"/>
<evidence type="ECO:0008006" key="3">
    <source>
        <dbReference type="Google" id="ProtNLM"/>
    </source>
</evidence>
<dbReference type="Pfam" id="PF14078">
    <property type="entry name" value="DUF4259"/>
    <property type="match status" value="1"/>
</dbReference>
<dbReference type="InterPro" id="IPR025355">
    <property type="entry name" value="DUF4259"/>
</dbReference>
<sequence>MGTWGSGNFDDDTAADHLSMLTDRLIREVAEAMDGDPVAIEPDEYWGVAVPCNLELLHLIASQNHVGASLPEADAVTGWKARFLDVWDQAIDGLEPQPGFKEQRRAVLARTFDQLADLAARRQAAG</sequence>
<evidence type="ECO:0000313" key="1">
    <source>
        <dbReference type="EMBL" id="GIG12096.1"/>
    </source>
</evidence>
<dbReference type="AlphaFoldDB" id="A0A8J3LBP8"/>
<comment type="caution">
    <text evidence="1">The sequence shown here is derived from an EMBL/GenBank/DDBJ whole genome shotgun (WGS) entry which is preliminary data.</text>
</comment>
<organism evidence="1 2">
    <name type="scientific">Catellatospora methionotrophica</name>
    <dbReference type="NCBI Taxonomy" id="121620"/>
    <lineage>
        <taxon>Bacteria</taxon>
        <taxon>Bacillati</taxon>
        <taxon>Actinomycetota</taxon>
        <taxon>Actinomycetes</taxon>
        <taxon>Micromonosporales</taxon>
        <taxon>Micromonosporaceae</taxon>
        <taxon>Catellatospora</taxon>
    </lineage>
</organism>
<name>A0A8J3LBP8_9ACTN</name>
<accession>A0A8J3LBP8</accession>
<dbReference type="Proteomes" id="UP000660339">
    <property type="component" value="Unassembled WGS sequence"/>
</dbReference>